<sequence>MKKSEALDSKSLATEGTQEFEESSIDFKKIFADLLKHKMLYAKVLPITFVVAAILALSIPNYYNCTVKLSPEMSGSKSTSGLASLASSFGVNLGTGGAGTEALFPTLYPDLMNSVDFKTSLFHVPVTIEGDKENGEPDRTMSYYDYLTKEQKAPWWSSAMKSIMSIFKSDSVAGEGKLDPFRLTLEQANVVKAIDQKVVCDVDKKTMVITINVTDQDPVIAANMADTVKTRLQNFITDYRTSKARVDLEYNRKITAETKARYEKARQLYAEFMDANNDIILATVRQKQTDLENEMQLQYNAYQQVAAQLLAAEAKVQEETPAFTTLQSATVPVLKAGPKRAQMCLIFVFLAFLGTTAWILYKEDDLKSLLGLS</sequence>
<dbReference type="Proteomes" id="UP000763088">
    <property type="component" value="Unassembled WGS sequence"/>
</dbReference>
<keyword evidence="1" id="KW-0472">Membrane</keyword>
<gene>
    <name evidence="2" type="ORF">E7102_02730</name>
</gene>
<protein>
    <submittedName>
        <fullName evidence="2">Chain-length determining protein</fullName>
    </submittedName>
</protein>
<feature type="transmembrane region" description="Helical" evidence="1">
    <location>
        <begin position="343"/>
        <end position="361"/>
    </location>
</feature>
<dbReference type="GO" id="GO:0004713">
    <property type="term" value="F:protein tyrosine kinase activity"/>
    <property type="evidence" value="ECO:0007669"/>
    <property type="project" value="TreeGrafter"/>
</dbReference>
<comment type="caution">
    <text evidence="2">The sequence shown here is derived from an EMBL/GenBank/DDBJ whole genome shotgun (WGS) entry which is preliminary data.</text>
</comment>
<dbReference type="PANTHER" id="PTHR32309:SF13">
    <property type="entry name" value="FERRIC ENTEROBACTIN TRANSPORT PROTEIN FEPE"/>
    <property type="match status" value="1"/>
</dbReference>
<feature type="transmembrane region" description="Helical" evidence="1">
    <location>
        <begin position="44"/>
        <end position="63"/>
    </location>
</feature>
<reference evidence="2" key="1">
    <citation type="submission" date="2019-04" db="EMBL/GenBank/DDBJ databases">
        <title>Evolution of Biomass-Degrading Anaerobic Consortia Revealed by Metagenomics.</title>
        <authorList>
            <person name="Peng X."/>
        </authorList>
    </citation>
    <scope>NUCLEOTIDE SEQUENCE</scope>
    <source>
        <strain evidence="2">SIG141</strain>
    </source>
</reference>
<organism evidence="2 3">
    <name type="scientific">Xylanibacter ruminicola</name>
    <name type="common">Prevotella ruminicola</name>
    <dbReference type="NCBI Taxonomy" id="839"/>
    <lineage>
        <taxon>Bacteria</taxon>
        <taxon>Pseudomonadati</taxon>
        <taxon>Bacteroidota</taxon>
        <taxon>Bacteroidia</taxon>
        <taxon>Bacteroidales</taxon>
        <taxon>Prevotellaceae</taxon>
        <taxon>Xylanibacter</taxon>
    </lineage>
</organism>
<keyword evidence="1" id="KW-1133">Transmembrane helix</keyword>
<dbReference type="GO" id="GO:0005886">
    <property type="term" value="C:plasma membrane"/>
    <property type="evidence" value="ECO:0007669"/>
    <property type="project" value="TreeGrafter"/>
</dbReference>
<evidence type="ECO:0000256" key="1">
    <source>
        <dbReference type="SAM" id="Phobius"/>
    </source>
</evidence>
<keyword evidence="1" id="KW-0812">Transmembrane</keyword>
<dbReference type="AlphaFoldDB" id="A0A928BQE3"/>
<evidence type="ECO:0000313" key="3">
    <source>
        <dbReference type="Proteomes" id="UP000763088"/>
    </source>
</evidence>
<name>A0A928BQE3_XYLRU</name>
<dbReference type="EMBL" id="SUYD01000002">
    <property type="protein sequence ID" value="MBE6265379.1"/>
    <property type="molecule type" value="Genomic_DNA"/>
</dbReference>
<accession>A0A928BQE3</accession>
<dbReference type="PANTHER" id="PTHR32309">
    <property type="entry name" value="TYROSINE-PROTEIN KINASE"/>
    <property type="match status" value="1"/>
</dbReference>
<proteinExistence type="predicted"/>
<evidence type="ECO:0000313" key="2">
    <source>
        <dbReference type="EMBL" id="MBE6265379.1"/>
    </source>
</evidence>
<dbReference type="InterPro" id="IPR050445">
    <property type="entry name" value="Bact_polysacc_biosynth/exp"/>
</dbReference>